<protein>
    <submittedName>
        <fullName evidence="1">Uncharacterized protein</fullName>
    </submittedName>
</protein>
<dbReference type="Proteomes" id="UP001054945">
    <property type="component" value="Unassembled WGS sequence"/>
</dbReference>
<gene>
    <name evidence="1" type="ORF">CEXT_689011</name>
</gene>
<dbReference type="EMBL" id="BPLR01004633">
    <property type="protein sequence ID" value="GIX96335.1"/>
    <property type="molecule type" value="Genomic_DNA"/>
</dbReference>
<evidence type="ECO:0000313" key="1">
    <source>
        <dbReference type="EMBL" id="GIX96335.1"/>
    </source>
</evidence>
<organism evidence="1 2">
    <name type="scientific">Caerostris extrusa</name>
    <name type="common">Bark spider</name>
    <name type="synonym">Caerostris bankana</name>
    <dbReference type="NCBI Taxonomy" id="172846"/>
    <lineage>
        <taxon>Eukaryota</taxon>
        <taxon>Metazoa</taxon>
        <taxon>Ecdysozoa</taxon>
        <taxon>Arthropoda</taxon>
        <taxon>Chelicerata</taxon>
        <taxon>Arachnida</taxon>
        <taxon>Araneae</taxon>
        <taxon>Araneomorphae</taxon>
        <taxon>Entelegynae</taxon>
        <taxon>Araneoidea</taxon>
        <taxon>Araneidae</taxon>
        <taxon>Caerostris</taxon>
    </lineage>
</organism>
<accession>A0AAV4PK51</accession>
<name>A0AAV4PK51_CAEEX</name>
<dbReference type="AlphaFoldDB" id="A0AAV4PK51"/>
<keyword evidence="2" id="KW-1185">Reference proteome</keyword>
<reference evidence="1 2" key="1">
    <citation type="submission" date="2021-06" db="EMBL/GenBank/DDBJ databases">
        <title>Caerostris extrusa draft genome.</title>
        <authorList>
            <person name="Kono N."/>
            <person name="Arakawa K."/>
        </authorList>
    </citation>
    <scope>NUCLEOTIDE SEQUENCE [LARGE SCALE GENOMIC DNA]</scope>
</reference>
<comment type="caution">
    <text evidence="1">The sequence shown here is derived from an EMBL/GenBank/DDBJ whole genome shotgun (WGS) entry which is preliminary data.</text>
</comment>
<sequence>MHPCDRTAYPGHSGTPVLIRVGGLSRLSVVYMVRDPDSELRIPGFLAPEAANKLTINHSKANDHSFLQYAHLSFQIAIELPAVFILFKAFIFKVHHLSYSVDLCDGVFSVTLRSQKCVFDLAERHLLNRHAGLGGDTAGCSPGLSLLRSHTDNELLV</sequence>
<proteinExistence type="predicted"/>
<evidence type="ECO:0000313" key="2">
    <source>
        <dbReference type="Proteomes" id="UP001054945"/>
    </source>
</evidence>